<comment type="caution">
    <text evidence="2">The sequence shown here is derived from an EMBL/GenBank/DDBJ whole genome shotgun (WGS) entry which is preliminary data.</text>
</comment>
<protein>
    <submittedName>
        <fullName evidence="2">Uncharacterized protein</fullName>
    </submittedName>
</protein>
<dbReference type="RefSeq" id="WP_035168275.1">
    <property type="nucleotide sequence ID" value="NZ_JAJGVU010000277.1"/>
</dbReference>
<sequence length="202" mass="22909">MVQFNSFYNDPNNRQILEVINTPTGAVTIFEPSKDDVNKIMQLKEMVDAFNQENADENLLDINGTTILKELIPLLTDLEIDPDMTDEEMAQIIENPTVELSLITSVLSSVVTNIYTLMIMNFKNNLELRNMVDQTEEISDSALAMFISKQSKTDEGRKQIEEINKQSDKIVKMETAIKQAEEKEKTNAKPEEESQTSEKQAG</sequence>
<dbReference type="Proteomes" id="UP000027731">
    <property type="component" value="Unassembled WGS sequence"/>
</dbReference>
<feature type="region of interest" description="Disordered" evidence="1">
    <location>
        <begin position="174"/>
        <end position="202"/>
    </location>
</feature>
<dbReference type="AlphaFoldDB" id="A0A073JN85"/>
<name>A0A073JN85_LIMRT</name>
<reference evidence="2 3" key="1">
    <citation type="submission" date="2014-06" db="EMBL/GenBank/DDBJ databases">
        <title>Genetic determinant of reutericyclin biosynthesis of Lactobacillus reuteri.</title>
        <authorList>
            <person name="Lin X."/>
            <person name="Duar R."/>
            <person name="Walter J."/>
            <person name="Gaenzle M."/>
        </authorList>
    </citation>
    <scope>NUCLEOTIDE SEQUENCE [LARGE SCALE GENOMIC DNA]</scope>
    <source>
        <strain evidence="2 3">LTH2584</strain>
    </source>
</reference>
<evidence type="ECO:0000313" key="3">
    <source>
        <dbReference type="Proteomes" id="UP000027731"/>
    </source>
</evidence>
<organism evidence="2 3">
    <name type="scientific">Limosilactobacillus reuteri</name>
    <name type="common">Lactobacillus reuteri</name>
    <dbReference type="NCBI Taxonomy" id="1598"/>
    <lineage>
        <taxon>Bacteria</taxon>
        <taxon>Bacillati</taxon>
        <taxon>Bacillota</taxon>
        <taxon>Bacilli</taxon>
        <taxon>Lactobacillales</taxon>
        <taxon>Lactobacillaceae</taxon>
        <taxon>Limosilactobacillus</taxon>
    </lineage>
</organism>
<dbReference type="PATRIC" id="fig|1598.90.peg.446"/>
<evidence type="ECO:0000256" key="1">
    <source>
        <dbReference type="SAM" id="MobiDB-lite"/>
    </source>
</evidence>
<evidence type="ECO:0000313" key="2">
    <source>
        <dbReference type="EMBL" id="KEK16052.1"/>
    </source>
</evidence>
<gene>
    <name evidence="2" type="ORF">LR3_08185</name>
</gene>
<accession>A0A073JN85</accession>
<dbReference type="EMBL" id="JOSX01000010">
    <property type="protein sequence ID" value="KEK16052.1"/>
    <property type="molecule type" value="Genomic_DNA"/>
</dbReference>
<proteinExistence type="predicted"/>
<feature type="compositionally biased region" description="Basic and acidic residues" evidence="1">
    <location>
        <begin position="179"/>
        <end position="192"/>
    </location>
</feature>